<dbReference type="InterPro" id="IPR001640">
    <property type="entry name" value="Lgt"/>
</dbReference>
<evidence type="ECO:0000256" key="2">
    <source>
        <dbReference type="ARBA" id="ARBA00022475"/>
    </source>
</evidence>
<evidence type="ECO:0000256" key="4">
    <source>
        <dbReference type="ARBA" id="ARBA00022692"/>
    </source>
</evidence>
<evidence type="ECO:0000256" key="3">
    <source>
        <dbReference type="ARBA" id="ARBA00022679"/>
    </source>
</evidence>
<comment type="similarity">
    <text evidence="1 7">Belongs to the Lgt family.</text>
</comment>
<reference evidence="8 9" key="1">
    <citation type="submission" date="2009-01" db="EMBL/GenBank/DDBJ databases">
        <authorList>
            <person name="Fulton L."/>
            <person name="Clifton S."/>
            <person name="Fulton B."/>
            <person name="Xu J."/>
            <person name="Minx P."/>
            <person name="Pepin K.H."/>
            <person name="Johnson M."/>
            <person name="Bhonagiri V."/>
            <person name="Nash W.E."/>
            <person name="Mardis E.R."/>
            <person name="Wilson R.K."/>
        </authorList>
    </citation>
    <scope>NUCLEOTIDE SEQUENCE [LARGE SCALE GENOMIC DNA]</scope>
    <source>
        <strain evidence="9">DSM 10507 / JCM 14656 / S5a33</strain>
    </source>
</reference>
<dbReference type="EMBL" id="ACBZ01000125">
    <property type="protein sequence ID" value="EEG48760.1"/>
    <property type="molecule type" value="Genomic_DNA"/>
</dbReference>
<comment type="subcellular location">
    <subcellularLocation>
        <location evidence="7">Cell membrane</location>
        <topology evidence="7">Multi-pass membrane protein</topology>
    </subcellularLocation>
</comment>
<dbReference type="PANTHER" id="PTHR30589:SF0">
    <property type="entry name" value="PHOSPHATIDYLGLYCEROL--PROLIPOPROTEIN DIACYLGLYCERYL TRANSFERASE"/>
    <property type="match status" value="1"/>
</dbReference>
<dbReference type="HAMAP" id="MF_01147">
    <property type="entry name" value="Lgt"/>
    <property type="match status" value="1"/>
</dbReference>
<keyword evidence="3 7" id="KW-0808">Transferase</keyword>
<evidence type="ECO:0000313" key="8">
    <source>
        <dbReference type="EMBL" id="EEG48760.1"/>
    </source>
</evidence>
<dbReference type="GO" id="GO:0042158">
    <property type="term" value="P:lipoprotein biosynthetic process"/>
    <property type="evidence" value="ECO:0007669"/>
    <property type="project" value="UniProtKB-UniRule"/>
</dbReference>
<dbReference type="AlphaFoldDB" id="C0CNB8"/>
<dbReference type="Proteomes" id="UP000003100">
    <property type="component" value="Unassembled WGS sequence"/>
</dbReference>
<keyword evidence="6 7" id="KW-0472">Membrane</keyword>
<name>C0CNB8_BLAHS</name>
<dbReference type="NCBIfam" id="TIGR00544">
    <property type="entry name" value="lgt"/>
    <property type="match status" value="1"/>
</dbReference>
<feature type="transmembrane region" description="Helical" evidence="7">
    <location>
        <begin position="49"/>
        <end position="68"/>
    </location>
</feature>
<protein>
    <recommendedName>
        <fullName evidence="7">Phosphatidylglycerol--prolipoprotein diacylglyceryl transferase</fullName>
        <ecNumber evidence="7">2.5.1.145</ecNumber>
    </recommendedName>
</protein>
<dbReference type="GO" id="GO:0008961">
    <property type="term" value="F:phosphatidylglycerol-prolipoprotein diacylglyceryl transferase activity"/>
    <property type="evidence" value="ECO:0007669"/>
    <property type="project" value="UniProtKB-UniRule"/>
</dbReference>
<evidence type="ECO:0000256" key="7">
    <source>
        <dbReference type="HAMAP-Rule" id="MF_01147"/>
    </source>
</evidence>
<keyword evidence="2 7" id="KW-1003">Cell membrane</keyword>
<dbReference type="Pfam" id="PF01790">
    <property type="entry name" value="LGT"/>
    <property type="match status" value="1"/>
</dbReference>
<evidence type="ECO:0000313" key="9">
    <source>
        <dbReference type="Proteomes" id="UP000003100"/>
    </source>
</evidence>
<sequence>MKNELLTIGPFTVYGYGLMIGIGVIAAYLTAEMRAKKQGLDNGERVFSLVIWCVIGGILGAKLLYLITQYREILADPAEIFRDFADGFVVYGGIFGGILAGWLYCRVLKLPFLKYFDLVMPSIALAQGFGRIGCFLAGCCYGQPTNSCIGITFTDSAYAPNGVALIPTQLISSALDFLHFGLLLFLARKCKADGQVAGFYLVFYSAGRFVLEFFRGDLVRGSVGALSTSQFISIFTFFAGIIMVVCLGRRRAISAEDESH</sequence>
<dbReference type="GeneID" id="86820785"/>
<feature type="transmembrane region" description="Helical" evidence="7">
    <location>
        <begin position="194"/>
        <end position="211"/>
    </location>
</feature>
<dbReference type="eggNOG" id="COG0682">
    <property type="taxonomic scope" value="Bacteria"/>
</dbReference>
<gene>
    <name evidence="7" type="primary">lgt</name>
    <name evidence="8" type="ORF">RUMHYD_02356</name>
</gene>
<reference evidence="8 9" key="2">
    <citation type="submission" date="2009-02" db="EMBL/GenBank/DDBJ databases">
        <title>Draft genome sequence of Blautia hydrogenotrophica DSM 10507 (Ruminococcus hydrogenotrophicus DSM 10507).</title>
        <authorList>
            <person name="Sudarsanam P."/>
            <person name="Ley R."/>
            <person name="Guruge J."/>
            <person name="Turnbaugh P.J."/>
            <person name="Mahowald M."/>
            <person name="Liep D."/>
            <person name="Gordon J."/>
        </authorList>
    </citation>
    <scope>NUCLEOTIDE SEQUENCE [LARGE SCALE GENOMIC DNA]</scope>
    <source>
        <strain evidence="9">DSM 10507 / JCM 14656 / S5a33</strain>
    </source>
</reference>
<feature type="transmembrane region" description="Helical" evidence="7">
    <location>
        <begin position="88"/>
        <end position="107"/>
    </location>
</feature>
<feature type="transmembrane region" description="Helical" evidence="7">
    <location>
        <begin position="231"/>
        <end position="248"/>
    </location>
</feature>
<dbReference type="NCBIfam" id="NF000778">
    <property type="entry name" value="PRK00052.3-4"/>
    <property type="match status" value="1"/>
</dbReference>
<dbReference type="UniPathway" id="UPA00664"/>
<evidence type="ECO:0000256" key="5">
    <source>
        <dbReference type="ARBA" id="ARBA00022989"/>
    </source>
</evidence>
<evidence type="ECO:0000256" key="6">
    <source>
        <dbReference type="ARBA" id="ARBA00023136"/>
    </source>
</evidence>
<proteinExistence type="inferred from homology"/>
<keyword evidence="5 7" id="KW-1133">Transmembrane helix</keyword>
<comment type="catalytic activity">
    <reaction evidence="7">
        <text>L-cysteinyl-[prolipoprotein] + a 1,2-diacyl-sn-glycero-3-phospho-(1'-sn-glycerol) = an S-1,2-diacyl-sn-glyceryl-L-cysteinyl-[prolipoprotein] + sn-glycerol 1-phosphate + H(+)</text>
        <dbReference type="Rhea" id="RHEA:56712"/>
        <dbReference type="Rhea" id="RHEA-COMP:14679"/>
        <dbReference type="Rhea" id="RHEA-COMP:14680"/>
        <dbReference type="ChEBI" id="CHEBI:15378"/>
        <dbReference type="ChEBI" id="CHEBI:29950"/>
        <dbReference type="ChEBI" id="CHEBI:57685"/>
        <dbReference type="ChEBI" id="CHEBI:64716"/>
        <dbReference type="ChEBI" id="CHEBI:140658"/>
        <dbReference type="EC" id="2.5.1.145"/>
    </reaction>
</comment>
<dbReference type="GO" id="GO:0005886">
    <property type="term" value="C:plasma membrane"/>
    <property type="evidence" value="ECO:0007669"/>
    <property type="project" value="UniProtKB-SubCell"/>
</dbReference>
<feature type="transmembrane region" description="Helical" evidence="7">
    <location>
        <begin position="164"/>
        <end position="187"/>
    </location>
</feature>
<dbReference type="HOGENOM" id="CLU_013386_1_2_9"/>
<feature type="transmembrane region" description="Helical" evidence="7">
    <location>
        <begin position="119"/>
        <end position="144"/>
    </location>
</feature>
<evidence type="ECO:0000256" key="1">
    <source>
        <dbReference type="ARBA" id="ARBA00007150"/>
    </source>
</evidence>
<dbReference type="PANTHER" id="PTHR30589">
    <property type="entry name" value="PROLIPOPROTEIN DIACYLGLYCERYL TRANSFERASE"/>
    <property type="match status" value="1"/>
</dbReference>
<organism evidence="8 9">
    <name type="scientific">Blautia hydrogenotrophica (strain DSM 10507 / JCM 14656 / S5a33)</name>
    <name type="common">Ruminococcus hydrogenotrophicus</name>
    <dbReference type="NCBI Taxonomy" id="476272"/>
    <lineage>
        <taxon>Bacteria</taxon>
        <taxon>Bacillati</taxon>
        <taxon>Bacillota</taxon>
        <taxon>Clostridia</taxon>
        <taxon>Lachnospirales</taxon>
        <taxon>Lachnospiraceae</taxon>
        <taxon>Blautia</taxon>
    </lineage>
</organism>
<dbReference type="RefSeq" id="WP_005949640.1">
    <property type="nucleotide sequence ID" value="NZ_CP136423.1"/>
</dbReference>
<keyword evidence="4 7" id="KW-0812">Transmembrane</keyword>
<dbReference type="EC" id="2.5.1.145" evidence="7"/>
<comment type="pathway">
    <text evidence="7">Protein modification; lipoprotein biosynthesis (diacylglyceryl transfer).</text>
</comment>
<dbReference type="PATRIC" id="fig|476272.21.peg.1791"/>
<feature type="transmembrane region" description="Helical" evidence="7">
    <location>
        <begin position="6"/>
        <end position="29"/>
    </location>
</feature>
<feature type="binding site" evidence="7">
    <location>
        <position position="131"/>
    </location>
    <ligand>
        <name>a 1,2-diacyl-sn-glycero-3-phospho-(1'-sn-glycerol)</name>
        <dbReference type="ChEBI" id="CHEBI:64716"/>
    </ligand>
</feature>
<keyword evidence="9" id="KW-1185">Reference proteome</keyword>
<comment type="function">
    <text evidence="7">Catalyzes the transfer of the diacylglyceryl group from phosphatidylglycerol to the sulfhydryl group of the N-terminal cysteine of a prolipoprotein, the first step in the formation of mature lipoproteins.</text>
</comment>
<accession>C0CNB8</accession>